<evidence type="ECO:0000313" key="2">
    <source>
        <dbReference type="EMBL" id="KAK3379677.1"/>
    </source>
</evidence>
<dbReference type="InterPro" id="IPR017853">
    <property type="entry name" value="GH"/>
</dbReference>
<dbReference type="Gene3D" id="3.20.20.80">
    <property type="entry name" value="Glycosidases"/>
    <property type="match status" value="1"/>
</dbReference>
<reference evidence="2" key="2">
    <citation type="submission" date="2023-06" db="EMBL/GenBank/DDBJ databases">
        <authorList>
            <consortium name="Lawrence Berkeley National Laboratory"/>
            <person name="Haridas S."/>
            <person name="Hensen N."/>
            <person name="Bonometti L."/>
            <person name="Westerberg I."/>
            <person name="Brannstrom I.O."/>
            <person name="Guillou S."/>
            <person name="Cros-Aarteil S."/>
            <person name="Calhoun S."/>
            <person name="Kuo A."/>
            <person name="Mondo S."/>
            <person name="Pangilinan J."/>
            <person name="Riley R."/>
            <person name="Labutti K."/>
            <person name="Andreopoulos B."/>
            <person name="Lipzen A."/>
            <person name="Chen C."/>
            <person name="Yanf M."/>
            <person name="Daum C."/>
            <person name="Ng V."/>
            <person name="Clum A."/>
            <person name="Steindorff A."/>
            <person name="Ohm R."/>
            <person name="Martin F."/>
            <person name="Silar P."/>
            <person name="Natvig D."/>
            <person name="Lalanne C."/>
            <person name="Gautier V."/>
            <person name="Ament-Velasquez S.L."/>
            <person name="Kruys A."/>
            <person name="Hutchinson M.I."/>
            <person name="Powell A.J."/>
            <person name="Barry K."/>
            <person name="Miller A.N."/>
            <person name="Grigoriev I.V."/>
            <person name="Debuchy R."/>
            <person name="Gladieux P."/>
            <person name="Thoren M.H."/>
            <person name="Johannesson H."/>
        </authorList>
    </citation>
    <scope>NUCLEOTIDE SEQUENCE</scope>
    <source>
        <strain evidence="2">CBS 958.72</strain>
    </source>
</reference>
<dbReference type="PANTHER" id="PTHR42732:SF1">
    <property type="entry name" value="BETA-MANNOSIDASE"/>
    <property type="match status" value="1"/>
</dbReference>
<dbReference type="PANTHER" id="PTHR42732">
    <property type="entry name" value="BETA-GALACTOSIDASE"/>
    <property type="match status" value="1"/>
</dbReference>
<evidence type="ECO:0000313" key="3">
    <source>
        <dbReference type="Proteomes" id="UP001287356"/>
    </source>
</evidence>
<keyword evidence="2" id="KW-0378">Hydrolase</keyword>
<protein>
    <submittedName>
        <fullName evidence="2">Glycoside hydrolase superfamily</fullName>
    </submittedName>
</protein>
<comment type="caution">
    <text evidence="2">The sequence shown here is derived from an EMBL/GenBank/DDBJ whole genome shotgun (WGS) entry which is preliminary data.</text>
</comment>
<evidence type="ECO:0000259" key="1">
    <source>
        <dbReference type="Pfam" id="PF02836"/>
    </source>
</evidence>
<keyword evidence="3" id="KW-1185">Reference proteome</keyword>
<reference evidence="2" key="1">
    <citation type="journal article" date="2023" name="Mol. Phylogenet. Evol.">
        <title>Genome-scale phylogeny and comparative genomics of the fungal order Sordariales.</title>
        <authorList>
            <person name="Hensen N."/>
            <person name="Bonometti L."/>
            <person name="Westerberg I."/>
            <person name="Brannstrom I.O."/>
            <person name="Guillou S."/>
            <person name="Cros-Aarteil S."/>
            <person name="Calhoun S."/>
            <person name="Haridas S."/>
            <person name="Kuo A."/>
            <person name="Mondo S."/>
            <person name="Pangilinan J."/>
            <person name="Riley R."/>
            <person name="LaButti K."/>
            <person name="Andreopoulos B."/>
            <person name="Lipzen A."/>
            <person name="Chen C."/>
            <person name="Yan M."/>
            <person name="Daum C."/>
            <person name="Ng V."/>
            <person name="Clum A."/>
            <person name="Steindorff A."/>
            <person name="Ohm R.A."/>
            <person name="Martin F."/>
            <person name="Silar P."/>
            <person name="Natvig D.O."/>
            <person name="Lalanne C."/>
            <person name="Gautier V."/>
            <person name="Ament-Velasquez S.L."/>
            <person name="Kruys A."/>
            <person name="Hutchinson M.I."/>
            <person name="Powell A.J."/>
            <person name="Barry K."/>
            <person name="Miller A.N."/>
            <person name="Grigoriev I.V."/>
            <person name="Debuchy R."/>
            <person name="Gladieux P."/>
            <person name="Hiltunen Thoren M."/>
            <person name="Johannesson H."/>
        </authorList>
    </citation>
    <scope>NUCLEOTIDE SEQUENCE</scope>
    <source>
        <strain evidence="2">CBS 958.72</strain>
    </source>
</reference>
<gene>
    <name evidence="2" type="ORF">B0T24DRAFT_590212</name>
</gene>
<dbReference type="SUPFAM" id="SSF51445">
    <property type="entry name" value="(Trans)glycosidases"/>
    <property type="match status" value="1"/>
</dbReference>
<proteinExistence type="predicted"/>
<dbReference type="InterPro" id="IPR006103">
    <property type="entry name" value="Glyco_hydro_2_cat"/>
</dbReference>
<dbReference type="InterPro" id="IPR051913">
    <property type="entry name" value="GH2_Domain-Containing"/>
</dbReference>
<accession>A0AAE0NDT8</accession>
<dbReference type="Pfam" id="PF02836">
    <property type="entry name" value="Glyco_hydro_2_C"/>
    <property type="match status" value="1"/>
</dbReference>
<name>A0AAE0NDT8_9PEZI</name>
<dbReference type="EMBL" id="JAULSN010000002">
    <property type="protein sequence ID" value="KAK3379677.1"/>
    <property type="molecule type" value="Genomic_DNA"/>
</dbReference>
<feature type="domain" description="Glycoside hydrolase family 2 catalytic" evidence="1">
    <location>
        <begin position="12"/>
        <end position="129"/>
    </location>
</feature>
<dbReference type="GO" id="GO:0005975">
    <property type="term" value="P:carbohydrate metabolic process"/>
    <property type="evidence" value="ECO:0007669"/>
    <property type="project" value="InterPro"/>
</dbReference>
<organism evidence="2 3">
    <name type="scientific">Lasiosphaeria ovina</name>
    <dbReference type="NCBI Taxonomy" id="92902"/>
    <lineage>
        <taxon>Eukaryota</taxon>
        <taxon>Fungi</taxon>
        <taxon>Dikarya</taxon>
        <taxon>Ascomycota</taxon>
        <taxon>Pezizomycotina</taxon>
        <taxon>Sordariomycetes</taxon>
        <taxon>Sordariomycetidae</taxon>
        <taxon>Sordariales</taxon>
        <taxon>Lasiosphaeriaceae</taxon>
        <taxon>Lasiosphaeria</taxon>
    </lineage>
</organism>
<dbReference type="GO" id="GO:0004553">
    <property type="term" value="F:hydrolase activity, hydrolyzing O-glycosyl compounds"/>
    <property type="evidence" value="ECO:0007669"/>
    <property type="project" value="InterPro"/>
</dbReference>
<sequence length="166" mass="18193">MAYPHVAYAGDGLRVNGERIYIQGVNQHHDFGSLGAAFNVKVAELGCNSVRKSHNPPARELLDLANELGILILDEIFDTWRGAKVVNDFSLIFNEWYEADLRNFIRRGRNHLSVVLRSYGNEVVEQRKACRSNGHALVVIHAKAGASGPLTVTASAKGLKGAEVTL</sequence>
<dbReference type="AlphaFoldDB" id="A0AAE0NDT8"/>
<dbReference type="Proteomes" id="UP001287356">
    <property type="component" value="Unassembled WGS sequence"/>
</dbReference>